<proteinExistence type="predicted"/>
<protein>
    <submittedName>
        <fullName evidence="1">AAEL004029-PA</fullName>
    </submittedName>
</protein>
<dbReference type="EMBL" id="CH477290">
    <property type="protein sequence ID" value="EAT44622.1"/>
    <property type="molecule type" value="Genomic_DNA"/>
</dbReference>
<dbReference type="Proteomes" id="UP000682892">
    <property type="component" value="Unassembled WGS sequence"/>
</dbReference>
<evidence type="ECO:0000313" key="2">
    <source>
        <dbReference type="Proteomes" id="UP000682892"/>
    </source>
</evidence>
<feature type="non-terminal residue" evidence="1">
    <location>
        <position position="1"/>
    </location>
</feature>
<reference evidence="1" key="3">
    <citation type="submission" date="2012-09" db="EMBL/GenBank/DDBJ databases">
        <authorList>
            <consortium name="VectorBase"/>
        </authorList>
    </citation>
    <scope>NUCLEOTIDE SEQUENCE</scope>
    <source>
        <strain evidence="1">Liverpool</strain>
    </source>
</reference>
<accession>Q17DX9</accession>
<dbReference type="PaxDb" id="7159-AAEL004029-PA"/>
<dbReference type="AlphaFoldDB" id="Q17DX9"/>
<gene>
    <name evidence="1" type="ORF">AaeL_AAEL004029</name>
</gene>
<reference evidence="1" key="2">
    <citation type="journal article" date="2007" name="Science">
        <title>Genome sequence of Aedes aegypti, a major arbovirus vector.</title>
        <authorList>
            <person name="Nene V."/>
            <person name="Wortman J.R."/>
            <person name="Lawson D."/>
            <person name="Haas B."/>
            <person name="Kodira C."/>
            <person name="Tu Z.J."/>
            <person name="Loftus B."/>
            <person name="Xi Z."/>
            <person name="Megy K."/>
            <person name="Grabherr M."/>
            <person name="Ren Q."/>
            <person name="Zdobnov E.M."/>
            <person name="Lobo N.F."/>
            <person name="Campbell K.S."/>
            <person name="Brown S.E."/>
            <person name="Bonaldo M.F."/>
            <person name="Zhu J."/>
            <person name="Sinkins S.P."/>
            <person name="Hogenkamp D.G."/>
            <person name="Amedeo P."/>
            <person name="Arensburger P."/>
            <person name="Atkinson P.W."/>
            <person name="Bidwell S."/>
            <person name="Biedler J."/>
            <person name="Birney E."/>
            <person name="Bruggner R.V."/>
            <person name="Costas J."/>
            <person name="Coy M.R."/>
            <person name="Crabtree J."/>
            <person name="Crawford M."/>
            <person name="Debruyn B."/>
            <person name="Decaprio D."/>
            <person name="Eiglmeier K."/>
            <person name="Eisenstadt E."/>
            <person name="El-Dorry H."/>
            <person name="Gelbart W.M."/>
            <person name="Gomes S.L."/>
            <person name="Hammond M."/>
            <person name="Hannick L.I."/>
            <person name="Hogan J.R."/>
            <person name="Holmes M.H."/>
            <person name="Jaffe D."/>
            <person name="Johnston J.S."/>
            <person name="Kennedy R.C."/>
            <person name="Koo H."/>
            <person name="Kravitz S."/>
            <person name="Kriventseva E.V."/>
            <person name="Kulp D."/>
            <person name="Labutti K."/>
            <person name="Lee E."/>
            <person name="Li S."/>
            <person name="Lovin D.D."/>
            <person name="Mao C."/>
            <person name="Mauceli E."/>
            <person name="Menck C.F."/>
            <person name="Miller J.R."/>
            <person name="Montgomery P."/>
            <person name="Mori A."/>
            <person name="Nascimento A.L."/>
            <person name="Naveira H.F."/>
            <person name="Nusbaum C."/>
            <person name="O'leary S."/>
            <person name="Orvis J."/>
            <person name="Pertea M."/>
            <person name="Quesneville H."/>
            <person name="Reidenbach K.R."/>
            <person name="Rogers Y.H."/>
            <person name="Roth C.W."/>
            <person name="Schneider J.R."/>
            <person name="Schatz M."/>
            <person name="Shumway M."/>
            <person name="Stanke M."/>
            <person name="Stinson E.O."/>
            <person name="Tubio J.M."/>
            <person name="Vanzee J.P."/>
            <person name="Verjovski-Almeida S."/>
            <person name="Werner D."/>
            <person name="White O."/>
            <person name="Wyder S."/>
            <person name="Zeng Q."/>
            <person name="Zhao Q."/>
            <person name="Zhao Y."/>
            <person name="Hill C.A."/>
            <person name="Raikhel A.S."/>
            <person name="Soares M.B."/>
            <person name="Knudson D.L."/>
            <person name="Lee N.H."/>
            <person name="Galagan J."/>
            <person name="Salzberg S.L."/>
            <person name="Paulsen I.T."/>
            <person name="Dimopoulos G."/>
            <person name="Collins F.H."/>
            <person name="Birren B."/>
            <person name="Fraser-Liggett C.M."/>
            <person name="Severson D.W."/>
        </authorList>
    </citation>
    <scope>NUCLEOTIDE SEQUENCE [LARGE SCALE GENOMIC DNA]</scope>
    <source>
        <strain evidence="1">Liverpool</strain>
    </source>
</reference>
<name>Q17DX9_AEDAE</name>
<reference evidence="1" key="1">
    <citation type="submission" date="2005-10" db="EMBL/GenBank/DDBJ databases">
        <authorList>
            <person name="Loftus B.J."/>
            <person name="Nene V.M."/>
            <person name="Hannick L.I."/>
            <person name="Bidwell S."/>
            <person name="Haas B."/>
            <person name="Amedeo P."/>
            <person name="Orvis J."/>
            <person name="Wortman J.R."/>
            <person name="White O.R."/>
            <person name="Salzberg S."/>
            <person name="Shumway M."/>
            <person name="Koo H."/>
            <person name="Zhao Y."/>
            <person name="Holmes M."/>
            <person name="Miller J."/>
            <person name="Schatz M."/>
            <person name="Pop M."/>
            <person name="Pai G."/>
            <person name="Utterback T."/>
            <person name="Rogers Y.-H."/>
            <person name="Kravitz S."/>
            <person name="Fraser C.M."/>
        </authorList>
    </citation>
    <scope>NUCLEOTIDE SEQUENCE</scope>
    <source>
        <strain evidence="1">Liverpool</strain>
    </source>
</reference>
<sequence length="133" mass="14797">TNDVRKQIDISNAVAAVTPQTTGTTYFHRDPASSNGDKLVIYLKTFPSQIRKSLYASGRVSIWRFNWAMNASGNTASTVKMLLDSASAGILSEPFLYWRTRSYLDSFNAHRAILGDLDSMDMVLKNVRLMASV</sequence>
<dbReference type="HOGENOM" id="CLU_1911795_0_0_1"/>
<organism evidence="1 2">
    <name type="scientific">Aedes aegypti</name>
    <name type="common">Yellowfever mosquito</name>
    <name type="synonym">Culex aegypti</name>
    <dbReference type="NCBI Taxonomy" id="7159"/>
    <lineage>
        <taxon>Eukaryota</taxon>
        <taxon>Metazoa</taxon>
        <taxon>Ecdysozoa</taxon>
        <taxon>Arthropoda</taxon>
        <taxon>Hexapoda</taxon>
        <taxon>Insecta</taxon>
        <taxon>Pterygota</taxon>
        <taxon>Neoptera</taxon>
        <taxon>Endopterygota</taxon>
        <taxon>Diptera</taxon>
        <taxon>Nematocera</taxon>
        <taxon>Culicoidea</taxon>
        <taxon>Culicidae</taxon>
        <taxon>Culicinae</taxon>
        <taxon>Aedini</taxon>
        <taxon>Aedes</taxon>
        <taxon>Stegomyia</taxon>
    </lineage>
</organism>
<evidence type="ECO:0000313" key="1">
    <source>
        <dbReference type="EMBL" id="EAT44622.1"/>
    </source>
</evidence>